<comment type="pathway">
    <text evidence="1">Protein modification; protein glycosylation.</text>
</comment>
<keyword evidence="5" id="KW-0333">Golgi apparatus</keyword>
<evidence type="ECO:0000259" key="6">
    <source>
        <dbReference type="Pfam" id="PF00852"/>
    </source>
</evidence>
<evidence type="ECO:0000313" key="8">
    <source>
        <dbReference type="Proteomes" id="UP000765509"/>
    </source>
</evidence>
<keyword evidence="5" id="KW-0812">Transmembrane</keyword>
<dbReference type="Pfam" id="PF00852">
    <property type="entry name" value="Glyco_transf_10"/>
    <property type="match status" value="1"/>
</dbReference>
<dbReference type="PANTHER" id="PTHR11929">
    <property type="entry name" value="ALPHA- 1,3 -FUCOSYLTRANSFERASE"/>
    <property type="match status" value="1"/>
</dbReference>
<keyword evidence="4 5" id="KW-0808">Transferase</keyword>
<protein>
    <recommendedName>
        <fullName evidence="5">Fucosyltransferase</fullName>
        <ecNumber evidence="5">2.4.1.-</ecNumber>
    </recommendedName>
</protein>
<dbReference type="InterPro" id="IPR055270">
    <property type="entry name" value="Glyco_tran_10_C"/>
</dbReference>
<accession>A0A9Q3GUA7</accession>
<dbReference type="Proteomes" id="UP000765509">
    <property type="component" value="Unassembled WGS sequence"/>
</dbReference>
<dbReference type="SUPFAM" id="SSF53756">
    <property type="entry name" value="UDP-Glycosyltransferase/glycogen phosphorylase"/>
    <property type="match status" value="1"/>
</dbReference>
<evidence type="ECO:0000256" key="5">
    <source>
        <dbReference type="RuleBase" id="RU003832"/>
    </source>
</evidence>
<dbReference type="Gene3D" id="3.40.50.11660">
    <property type="entry name" value="Glycosyl transferase family 10, C-terminal domain"/>
    <property type="match status" value="1"/>
</dbReference>
<keyword evidence="8" id="KW-1185">Reference proteome</keyword>
<dbReference type="GO" id="GO:0008417">
    <property type="term" value="F:fucosyltransferase activity"/>
    <property type="evidence" value="ECO:0007669"/>
    <property type="project" value="InterPro"/>
</dbReference>
<dbReference type="InterPro" id="IPR001503">
    <property type="entry name" value="Glyco_trans_10"/>
</dbReference>
<proteinExistence type="inferred from homology"/>
<comment type="caution">
    <text evidence="7">The sequence shown here is derived from an EMBL/GenBank/DDBJ whole genome shotgun (WGS) entry which is preliminary data.</text>
</comment>
<evidence type="ECO:0000313" key="7">
    <source>
        <dbReference type="EMBL" id="MBW0478990.1"/>
    </source>
</evidence>
<dbReference type="EMBL" id="AVOT02005413">
    <property type="protein sequence ID" value="MBW0478990.1"/>
    <property type="molecule type" value="Genomic_DNA"/>
</dbReference>
<name>A0A9Q3GUA7_9BASI</name>
<gene>
    <name evidence="7" type="ORF">O181_018705</name>
</gene>
<evidence type="ECO:0000256" key="1">
    <source>
        <dbReference type="ARBA" id="ARBA00004922"/>
    </source>
</evidence>
<evidence type="ECO:0000256" key="4">
    <source>
        <dbReference type="ARBA" id="ARBA00022679"/>
    </source>
</evidence>
<comment type="subcellular location">
    <subcellularLocation>
        <location evidence="5">Golgi apparatus</location>
        <location evidence="5">Golgi stack membrane</location>
        <topology evidence="5">Single-pass type II membrane protein</topology>
    </subcellularLocation>
</comment>
<keyword evidence="3 5" id="KW-0328">Glycosyltransferase</keyword>
<evidence type="ECO:0000256" key="3">
    <source>
        <dbReference type="ARBA" id="ARBA00022676"/>
    </source>
</evidence>
<dbReference type="PANTHER" id="PTHR11929:SF220">
    <property type="entry name" value="FUCOSYLTRANSFERASE"/>
    <property type="match status" value="1"/>
</dbReference>
<dbReference type="OrthoDB" id="427096at2759"/>
<dbReference type="GO" id="GO:0032580">
    <property type="term" value="C:Golgi cisterna membrane"/>
    <property type="evidence" value="ECO:0007669"/>
    <property type="project" value="UniProtKB-SubCell"/>
</dbReference>
<evidence type="ECO:0000256" key="2">
    <source>
        <dbReference type="ARBA" id="ARBA00008919"/>
    </source>
</evidence>
<dbReference type="AlphaFoldDB" id="A0A9Q3GUA7"/>
<dbReference type="EC" id="2.4.1.-" evidence="5"/>
<feature type="domain" description="Fucosyltransferase C-terminal" evidence="6">
    <location>
        <begin position="235"/>
        <end position="420"/>
    </location>
</feature>
<reference evidence="7" key="1">
    <citation type="submission" date="2021-03" db="EMBL/GenBank/DDBJ databases">
        <title>Draft genome sequence of rust myrtle Austropuccinia psidii MF-1, a brazilian biotype.</title>
        <authorList>
            <person name="Quecine M.C."/>
            <person name="Pachon D.M.R."/>
            <person name="Bonatelli M.L."/>
            <person name="Correr F.H."/>
            <person name="Franceschini L.M."/>
            <person name="Leite T.F."/>
            <person name="Margarido G.R.A."/>
            <person name="Almeida C.A."/>
            <person name="Ferrarezi J.A."/>
            <person name="Labate C.A."/>
        </authorList>
    </citation>
    <scope>NUCLEOTIDE SEQUENCE</scope>
    <source>
        <strain evidence="7">MF-1</strain>
    </source>
</reference>
<sequence>MTLLSSPFPPFKNQISILKKFKLALANSFRSLDSSQGYHKSVESNQEDGIQFDSPTKNFQFPSKLLARWRLTILSVFISAVFLFVFTCKSNLSSLNSLYSSNRLNRPPSLMPPVLIHFKTNSHNHEVIKCDTPFTLLQDDTQAQVVIWPNPGVELSSYDGELARKKKPWQLNAFWSLENGQYYPALDHARERLRSRHPKAFDLEITYRTTSDFPIPYAYPFIDFKTPPLPFAQRRQDKIAAAFVSNCSPQNNRTDILKHLMELLPGQIDSFGACLSNANIENFFDQFNITSNSEQRLTRWEEKMRVIERYKFTIAFENAGEEDYVTEKFYQALAAGSPPIHLGLPSRDLDKFKPSSNSVLNVADFPTVEALAEKLKELANDQTQYEKMLSWKNAPLSGQFSEIVGMAKTHELCRIAQFVRGRWKNPYAWKPERYQSFYDRLNHVSQNNQTF</sequence>
<dbReference type="InterPro" id="IPR038577">
    <property type="entry name" value="GT10-like_C_sf"/>
</dbReference>
<organism evidence="7 8">
    <name type="scientific">Austropuccinia psidii MF-1</name>
    <dbReference type="NCBI Taxonomy" id="1389203"/>
    <lineage>
        <taxon>Eukaryota</taxon>
        <taxon>Fungi</taxon>
        <taxon>Dikarya</taxon>
        <taxon>Basidiomycota</taxon>
        <taxon>Pucciniomycotina</taxon>
        <taxon>Pucciniomycetes</taxon>
        <taxon>Pucciniales</taxon>
        <taxon>Sphaerophragmiaceae</taxon>
        <taxon>Austropuccinia</taxon>
    </lineage>
</organism>
<keyword evidence="5" id="KW-0472">Membrane</keyword>
<comment type="similarity">
    <text evidence="2 5">Belongs to the glycosyltransferase 10 family.</text>
</comment>